<feature type="chain" id="PRO_5040178282" description="Copia protein" evidence="1">
    <location>
        <begin position="24"/>
        <end position="102"/>
    </location>
</feature>
<feature type="signal peptide" evidence="1">
    <location>
        <begin position="1"/>
        <end position="23"/>
    </location>
</feature>
<dbReference type="AlphaFoldDB" id="A0A9P1A0Y5"/>
<proteinExistence type="predicted"/>
<keyword evidence="1" id="KW-0732">Signal</keyword>
<name>A0A9P1A0Y5_CUSEU</name>
<evidence type="ECO:0008006" key="4">
    <source>
        <dbReference type="Google" id="ProtNLM"/>
    </source>
</evidence>
<protein>
    <recommendedName>
        <fullName evidence="4">Copia protein</fullName>
    </recommendedName>
</protein>
<dbReference type="PANTHER" id="PTHR11439:SF470">
    <property type="entry name" value="CYSTEINE-RICH RLK (RECEPTOR-LIKE PROTEIN KINASE) 8"/>
    <property type="match status" value="1"/>
</dbReference>
<dbReference type="PANTHER" id="PTHR11439">
    <property type="entry name" value="GAG-POL-RELATED RETROTRANSPOSON"/>
    <property type="match status" value="1"/>
</dbReference>
<keyword evidence="3" id="KW-1185">Reference proteome</keyword>
<organism evidence="2 3">
    <name type="scientific">Cuscuta europaea</name>
    <name type="common">European dodder</name>
    <dbReference type="NCBI Taxonomy" id="41803"/>
    <lineage>
        <taxon>Eukaryota</taxon>
        <taxon>Viridiplantae</taxon>
        <taxon>Streptophyta</taxon>
        <taxon>Embryophyta</taxon>
        <taxon>Tracheophyta</taxon>
        <taxon>Spermatophyta</taxon>
        <taxon>Magnoliopsida</taxon>
        <taxon>eudicotyledons</taxon>
        <taxon>Gunneridae</taxon>
        <taxon>Pentapetalae</taxon>
        <taxon>asterids</taxon>
        <taxon>lamiids</taxon>
        <taxon>Solanales</taxon>
        <taxon>Convolvulaceae</taxon>
        <taxon>Cuscuteae</taxon>
        <taxon>Cuscuta</taxon>
        <taxon>Cuscuta subgen. Cuscuta</taxon>
    </lineage>
</organism>
<accession>A0A9P1A0Y5</accession>
<dbReference type="Proteomes" id="UP001152484">
    <property type="component" value="Unassembled WGS sequence"/>
</dbReference>
<dbReference type="CDD" id="cd09272">
    <property type="entry name" value="RNase_HI_RT_Ty1"/>
    <property type="match status" value="1"/>
</dbReference>
<evidence type="ECO:0000313" key="3">
    <source>
        <dbReference type="Proteomes" id="UP001152484"/>
    </source>
</evidence>
<dbReference type="EMBL" id="CAMAPE010000074">
    <property type="protein sequence ID" value="CAH9117914.1"/>
    <property type="molecule type" value="Genomic_DNA"/>
</dbReference>
<comment type="caution">
    <text evidence="2">The sequence shown here is derived from an EMBL/GenBank/DDBJ whole genome shotgun (WGS) entry which is preliminary data.</text>
</comment>
<reference evidence="2" key="1">
    <citation type="submission" date="2022-07" db="EMBL/GenBank/DDBJ databases">
        <authorList>
            <person name="Macas J."/>
            <person name="Novak P."/>
            <person name="Neumann P."/>
        </authorList>
    </citation>
    <scope>NUCLEOTIDE SEQUENCE</scope>
</reference>
<evidence type="ECO:0000256" key="1">
    <source>
        <dbReference type="SAM" id="SignalP"/>
    </source>
</evidence>
<gene>
    <name evidence="2" type="ORF">CEURO_LOCUS21739</name>
</gene>
<dbReference type="OrthoDB" id="1303689at2759"/>
<sequence length="102" mass="11574">MTSVTCEILWLKGLLQCLGISHSSPVSLYYDSQADDPVFYERTKHIEINCHFVRDEIVCHTIATVYTPTSLQLADILTKALGRRSFHFLLAKLSIRNLHAPT</sequence>
<evidence type="ECO:0000313" key="2">
    <source>
        <dbReference type="EMBL" id="CAH9117914.1"/>
    </source>
</evidence>